<dbReference type="PANTHER" id="PTHR43179:SF7">
    <property type="entry name" value="RHAMNOSYLTRANSFERASE WBBL"/>
    <property type="match status" value="1"/>
</dbReference>
<evidence type="ECO:0000313" key="2">
    <source>
        <dbReference type="EMBL" id="MCF5632267.1"/>
    </source>
</evidence>
<sequence length="230" mass="25242">INNYAVTHATGELIGLVNNDIEIIDAGWLKEMVSQLIRPRVGAVGAKLLWPNRMVQHGGVVVGVNGLAAHTGNNLEQRDPGYLGMNQITRRQSAVTAACLLLRKSVFDELQGLDEQAFPVAFNDVDLCLRIRQKGLNLIWTPFAELIHAESASRGKDQTPEKRARGQREQQGFIEHWAQSGQSDPYYHPALSLDYLSGPYGGLAMPPRSGSKRNAVTALKAPRSSEQIHA</sequence>
<evidence type="ECO:0000256" key="1">
    <source>
        <dbReference type="SAM" id="MobiDB-lite"/>
    </source>
</evidence>
<dbReference type="SUPFAM" id="SSF53448">
    <property type="entry name" value="Nucleotide-diphospho-sugar transferases"/>
    <property type="match status" value="1"/>
</dbReference>
<dbReference type="InterPro" id="IPR029044">
    <property type="entry name" value="Nucleotide-diphossugar_trans"/>
</dbReference>
<organism evidence="2 3">
    <name type="scientific">Pseudomonas syringae</name>
    <dbReference type="NCBI Taxonomy" id="317"/>
    <lineage>
        <taxon>Bacteria</taxon>
        <taxon>Pseudomonadati</taxon>
        <taxon>Pseudomonadota</taxon>
        <taxon>Gammaproteobacteria</taxon>
        <taxon>Pseudomonadales</taxon>
        <taxon>Pseudomonadaceae</taxon>
        <taxon>Pseudomonas</taxon>
    </lineage>
</organism>
<dbReference type="AlphaFoldDB" id="A0A9Q4A9A2"/>
<dbReference type="PANTHER" id="PTHR43179">
    <property type="entry name" value="RHAMNOSYLTRANSFERASE WBBL"/>
    <property type="match status" value="1"/>
</dbReference>
<dbReference type="Gene3D" id="3.90.550.10">
    <property type="entry name" value="Spore Coat Polysaccharide Biosynthesis Protein SpsA, Chain A"/>
    <property type="match status" value="1"/>
</dbReference>
<protein>
    <submittedName>
        <fullName evidence="2">Glycosyltransferase</fullName>
    </submittedName>
</protein>
<feature type="compositionally biased region" description="Basic and acidic residues" evidence="1">
    <location>
        <begin position="151"/>
        <end position="168"/>
    </location>
</feature>
<proteinExistence type="predicted"/>
<feature type="region of interest" description="Disordered" evidence="1">
    <location>
        <begin position="204"/>
        <end position="230"/>
    </location>
</feature>
<comment type="caution">
    <text evidence="2">The sequence shown here is derived from an EMBL/GenBank/DDBJ whole genome shotgun (WGS) entry which is preliminary data.</text>
</comment>
<feature type="region of interest" description="Disordered" evidence="1">
    <location>
        <begin position="151"/>
        <end position="170"/>
    </location>
</feature>
<name>A0A9Q4A9A2_PSESX</name>
<feature type="non-terminal residue" evidence="2">
    <location>
        <position position="1"/>
    </location>
</feature>
<evidence type="ECO:0000313" key="3">
    <source>
        <dbReference type="Proteomes" id="UP000814010"/>
    </source>
</evidence>
<accession>A0A9Q4A9A2</accession>
<gene>
    <name evidence="2" type="ORF">GIV53_23875</name>
</gene>
<dbReference type="Pfam" id="PF13641">
    <property type="entry name" value="Glyco_tranf_2_3"/>
    <property type="match status" value="1"/>
</dbReference>
<dbReference type="Proteomes" id="UP000814010">
    <property type="component" value="Unassembled WGS sequence"/>
</dbReference>
<dbReference type="EMBL" id="WKAE01000408">
    <property type="protein sequence ID" value="MCF5632267.1"/>
    <property type="molecule type" value="Genomic_DNA"/>
</dbReference>
<reference evidence="2" key="1">
    <citation type="submission" date="2019-11" db="EMBL/GenBank/DDBJ databases">
        <title>Epiphytic Pseudomonas syringae from cherry orchards.</title>
        <authorList>
            <person name="Hulin M.T."/>
        </authorList>
    </citation>
    <scope>NUCLEOTIDE SEQUENCE</scope>
    <source>
        <strain evidence="2">PA-2-5E</strain>
    </source>
</reference>